<name>A0A238D3K4_THIDL</name>
<protein>
    <submittedName>
        <fullName evidence="1">Uncharacterized protein</fullName>
    </submittedName>
</protein>
<keyword evidence="2" id="KW-1185">Reference proteome</keyword>
<dbReference type="EMBL" id="FLMQ01000055">
    <property type="protein sequence ID" value="SBP87819.1"/>
    <property type="molecule type" value="Genomic_DNA"/>
</dbReference>
<dbReference type="RefSeq" id="WP_013104721.1">
    <property type="nucleotide sequence ID" value="NZ_LT592170.1"/>
</dbReference>
<proteinExistence type="predicted"/>
<sequence>MNKNNQAARYIAMFDESLRSVSQGKKDPASGIVYDAASLLNATTGALYAVRHLGSPNLFAMHATANLFSLFSRSALTEMLAKGDLKAWPTLFAKDALLHVRLDLERRRDAEVEGALIGTLDELERCASDLLQTQVNWLNSPWSSREKSFAVPIAASPKSWRASVVTNSAVRHVLERTLRISGRTTTFKSLCEARHSAGGHASRVSDQRLRRNGLHYCEPGIVVLGTRDDGGLARNFAGSPFENSWRDSLAKTVAFDLEGKTYTAADLEQHVPDAHYALEIFCKCE</sequence>
<dbReference type="AlphaFoldDB" id="A0A238D3K4"/>
<organism evidence="1 2">
    <name type="scientific">Thiomonas delicata</name>
    <name type="common">Thiomonas cuprina</name>
    <dbReference type="NCBI Taxonomy" id="364030"/>
    <lineage>
        <taxon>Bacteria</taxon>
        <taxon>Pseudomonadati</taxon>
        <taxon>Pseudomonadota</taxon>
        <taxon>Betaproteobacteria</taxon>
        <taxon>Burkholderiales</taxon>
        <taxon>Thiomonas</taxon>
    </lineage>
</organism>
<gene>
    <name evidence="1" type="ORF">THIARS_60532</name>
</gene>
<accession>A0A238D3K4</accession>
<dbReference type="OrthoDB" id="9152280at2"/>
<dbReference type="Proteomes" id="UP000214566">
    <property type="component" value="Unassembled WGS sequence"/>
</dbReference>
<evidence type="ECO:0000313" key="1">
    <source>
        <dbReference type="EMBL" id="SBP87819.1"/>
    </source>
</evidence>
<reference evidence="1 2" key="1">
    <citation type="submission" date="2016-06" db="EMBL/GenBank/DDBJ databases">
        <authorList>
            <person name="Kjaerup R.B."/>
            <person name="Dalgaard T.S."/>
            <person name="Juul-Madsen H.R."/>
        </authorList>
    </citation>
    <scope>NUCLEOTIDE SEQUENCE [LARGE SCALE GENOMIC DNA]</scope>
    <source>
        <strain evidence="1 2">DSM 16361</strain>
    </source>
</reference>
<evidence type="ECO:0000313" key="2">
    <source>
        <dbReference type="Proteomes" id="UP000214566"/>
    </source>
</evidence>